<dbReference type="AlphaFoldDB" id="A0A5C2H9G1"/>
<dbReference type="KEGG" id="apai:APAC_2409"/>
<keyword evidence="2" id="KW-0560">Oxidoreductase</keyword>
<keyword evidence="4" id="KW-1185">Reference proteome</keyword>
<sequence>MKNIVITGASNGIGKAIAKSLRKKYNIINIDIEKKDLKKVDFYKCDLSQKDELLKTIKSIKSKYDSIFALINNAALAKFTPLENQSIEDWEKIIAINLTAPYILSKEFSALLKESKGHIINISSTRALMSESGTESYSASKGGISSLTHALAVSLSPTVKVNSISPGWINTDVNYKPTNSDDEQHLSGRVGTPLDIVDTVKFLLKNRGFITGENIVIDGGMTRKMIYKD</sequence>
<dbReference type="PANTHER" id="PTHR42760:SF133">
    <property type="entry name" value="3-OXOACYL-[ACYL-CARRIER-PROTEIN] REDUCTASE"/>
    <property type="match status" value="1"/>
</dbReference>
<dbReference type="EMBL" id="CP035928">
    <property type="protein sequence ID" value="QEP35463.1"/>
    <property type="molecule type" value="Genomic_DNA"/>
</dbReference>
<name>A0A5C2H9G1_9BACT</name>
<dbReference type="PRINTS" id="PR00080">
    <property type="entry name" value="SDRFAMILY"/>
</dbReference>
<dbReference type="PANTHER" id="PTHR42760">
    <property type="entry name" value="SHORT-CHAIN DEHYDROGENASES/REDUCTASES FAMILY MEMBER"/>
    <property type="match status" value="1"/>
</dbReference>
<dbReference type="Pfam" id="PF13561">
    <property type="entry name" value="adh_short_C2"/>
    <property type="match status" value="1"/>
</dbReference>
<dbReference type="RefSeq" id="WP_130234353.1">
    <property type="nucleotide sequence ID" value="NZ_BMEF01000023.1"/>
</dbReference>
<comment type="similarity">
    <text evidence="1">Belongs to the short-chain dehydrogenases/reductases (SDR) family.</text>
</comment>
<evidence type="ECO:0000256" key="2">
    <source>
        <dbReference type="ARBA" id="ARBA00023002"/>
    </source>
</evidence>
<evidence type="ECO:0000256" key="1">
    <source>
        <dbReference type="ARBA" id="ARBA00006484"/>
    </source>
</evidence>
<dbReference type="Proteomes" id="UP000322726">
    <property type="component" value="Chromosome"/>
</dbReference>
<accession>A0A5C2H9G1</accession>
<protein>
    <submittedName>
        <fullName evidence="3">Short-chain dehydrogenase/reductase</fullName>
    </submittedName>
</protein>
<reference evidence="3 4" key="3">
    <citation type="submission" date="2019-09" db="EMBL/GenBank/DDBJ databases">
        <title>Taxonomic note: a critical rebuttal of the proposed division of the genus Arcobacter into six genera, emended descriptions of Arcobacter anaerophilus and the genus Arcobacter, and an assessment of genus-level boundaries for Epsilonproteobacteria using in silico genomic comparator tools.</title>
        <authorList>
            <person name="On S.L.W."/>
            <person name="Miller W.G."/>
            <person name="Biggs P."/>
            <person name="Cornelius A."/>
            <person name="Vandamme P."/>
        </authorList>
    </citation>
    <scope>NUCLEOTIDE SEQUENCE [LARGE SCALE GENOMIC DNA]</scope>
    <source>
        <strain evidence="3 4">LMG 26638</strain>
    </source>
</reference>
<proteinExistence type="inferred from homology"/>
<dbReference type="OrthoDB" id="9793825at2"/>
<dbReference type="InterPro" id="IPR020904">
    <property type="entry name" value="Sc_DH/Rdtase_CS"/>
</dbReference>
<dbReference type="SUPFAM" id="SSF51735">
    <property type="entry name" value="NAD(P)-binding Rossmann-fold domains"/>
    <property type="match status" value="1"/>
</dbReference>
<dbReference type="InterPro" id="IPR036291">
    <property type="entry name" value="NAD(P)-bd_dom_sf"/>
</dbReference>
<dbReference type="GO" id="GO:0016616">
    <property type="term" value="F:oxidoreductase activity, acting on the CH-OH group of donors, NAD or NADP as acceptor"/>
    <property type="evidence" value="ECO:0007669"/>
    <property type="project" value="TreeGrafter"/>
</dbReference>
<reference evidence="3 4" key="1">
    <citation type="submission" date="2019-09" db="EMBL/GenBank/DDBJ databases">
        <title>Complete genome sequencing of four Arcobacter species reveals a diverse suite of mobile elements.</title>
        <authorList>
            <person name="Miller W.G."/>
            <person name="Yee E."/>
            <person name="Bono J.L."/>
        </authorList>
    </citation>
    <scope>NUCLEOTIDE SEQUENCE [LARGE SCALE GENOMIC DNA]</scope>
    <source>
        <strain evidence="3 4">LMG 26638</strain>
    </source>
</reference>
<evidence type="ECO:0000313" key="3">
    <source>
        <dbReference type="EMBL" id="QEP35463.1"/>
    </source>
</evidence>
<dbReference type="PRINTS" id="PR00081">
    <property type="entry name" value="GDHRDH"/>
</dbReference>
<reference evidence="4" key="2">
    <citation type="submission" date="2019-09" db="EMBL/GenBank/DDBJ databases">
        <title>Complete genome sequencing of four Arcobacter species reveals a diverse suite of mobile elements.</title>
        <authorList>
            <person name="On S.L.W."/>
            <person name="Miller W.G."/>
            <person name="Biggs P."/>
            <person name="Cornelius A."/>
            <person name="Vandamme P."/>
        </authorList>
    </citation>
    <scope>NUCLEOTIDE SEQUENCE [LARGE SCALE GENOMIC DNA]</scope>
    <source>
        <strain evidence="4">LMG 26638</strain>
    </source>
</reference>
<gene>
    <name evidence="3" type="ORF">APAC_2409</name>
</gene>
<dbReference type="Gene3D" id="3.40.50.720">
    <property type="entry name" value="NAD(P)-binding Rossmann-like Domain"/>
    <property type="match status" value="1"/>
</dbReference>
<organism evidence="3 4">
    <name type="scientific">Malaciobacter pacificus</name>
    <dbReference type="NCBI Taxonomy" id="1080223"/>
    <lineage>
        <taxon>Bacteria</taxon>
        <taxon>Pseudomonadati</taxon>
        <taxon>Campylobacterota</taxon>
        <taxon>Epsilonproteobacteria</taxon>
        <taxon>Campylobacterales</taxon>
        <taxon>Arcobacteraceae</taxon>
        <taxon>Malaciobacter</taxon>
    </lineage>
</organism>
<evidence type="ECO:0000313" key="4">
    <source>
        <dbReference type="Proteomes" id="UP000322726"/>
    </source>
</evidence>
<dbReference type="PROSITE" id="PS00061">
    <property type="entry name" value="ADH_SHORT"/>
    <property type="match status" value="1"/>
</dbReference>
<dbReference type="InterPro" id="IPR002347">
    <property type="entry name" value="SDR_fam"/>
</dbReference>